<keyword evidence="1" id="KW-0175">Coiled coil</keyword>
<reference evidence="3 4" key="1">
    <citation type="journal article" date="2019" name="Environ. Microbiol.">
        <title>At the nexus of three kingdoms: the genome of the mycorrhizal fungus Gigaspora margarita provides insights into plant, endobacterial and fungal interactions.</title>
        <authorList>
            <person name="Venice F."/>
            <person name="Ghignone S."/>
            <person name="Salvioli di Fossalunga A."/>
            <person name="Amselem J."/>
            <person name="Novero M."/>
            <person name="Xianan X."/>
            <person name="Sedzielewska Toro K."/>
            <person name="Morin E."/>
            <person name="Lipzen A."/>
            <person name="Grigoriev I.V."/>
            <person name="Henrissat B."/>
            <person name="Martin F.M."/>
            <person name="Bonfante P."/>
        </authorList>
    </citation>
    <scope>NUCLEOTIDE SEQUENCE [LARGE SCALE GENOMIC DNA]</scope>
    <source>
        <strain evidence="3 4">BEG34</strain>
    </source>
</reference>
<evidence type="ECO:0000313" key="4">
    <source>
        <dbReference type="Proteomes" id="UP000439903"/>
    </source>
</evidence>
<dbReference type="Proteomes" id="UP000439903">
    <property type="component" value="Unassembled WGS sequence"/>
</dbReference>
<keyword evidence="4" id="KW-1185">Reference proteome</keyword>
<organism evidence="3 4">
    <name type="scientific">Gigaspora margarita</name>
    <dbReference type="NCBI Taxonomy" id="4874"/>
    <lineage>
        <taxon>Eukaryota</taxon>
        <taxon>Fungi</taxon>
        <taxon>Fungi incertae sedis</taxon>
        <taxon>Mucoromycota</taxon>
        <taxon>Glomeromycotina</taxon>
        <taxon>Glomeromycetes</taxon>
        <taxon>Diversisporales</taxon>
        <taxon>Gigasporaceae</taxon>
        <taxon>Gigaspora</taxon>
    </lineage>
</organism>
<feature type="region of interest" description="Disordered" evidence="2">
    <location>
        <begin position="83"/>
        <end position="102"/>
    </location>
</feature>
<dbReference type="AlphaFoldDB" id="A0A8H3X770"/>
<gene>
    <name evidence="3" type="ORF">F8M41_006806</name>
</gene>
<comment type="caution">
    <text evidence="3">The sequence shown here is derived from an EMBL/GenBank/DDBJ whole genome shotgun (WGS) entry which is preliminary data.</text>
</comment>
<evidence type="ECO:0000313" key="3">
    <source>
        <dbReference type="EMBL" id="KAF0421283.1"/>
    </source>
</evidence>
<evidence type="ECO:0000256" key="1">
    <source>
        <dbReference type="SAM" id="Coils"/>
    </source>
</evidence>
<accession>A0A8H3X770</accession>
<evidence type="ECO:0000256" key="2">
    <source>
        <dbReference type="SAM" id="MobiDB-lite"/>
    </source>
</evidence>
<name>A0A8H3X770_GIGMA</name>
<proteinExistence type="predicted"/>
<sequence>MVDLQTTITSLRKLNTKFTVEISELRKKYAELETKNIEVNVENAKLKQTLKDYEARFTNLVHKDEEKAIHLAKLDDEIKEIKQSSTNTSSIENSDNTPEQCQPIRTETKLLEDKETDDFLDGTYRKSVSDGIRQRNKEKKLQDSETFVASRNTTTPLGGKNGQGLIQEMSSSMSSLKEKILEYDRNISNKALIAEECTLEANQEEIFCWYHYGRNFILQEKALCYKNKIGEKKAKGLIYEEVMKQLNILRKKRSQDIGLPLPDVSRDSLRKKTQRALKIYV</sequence>
<dbReference type="EMBL" id="WTPW01001677">
    <property type="protein sequence ID" value="KAF0421283.1"/>
    <property type="molecule type" value="Genomic_DNA"/>
</dbReference>
<protein>
    <submittedName>
        <fullName evidence="3">Uncharacterized protein</fullName>
    </submittedName>
</protein>
<dbReference type="OrthoDB" id="2436905at2759"/>
<feature type="coiled-coil region" evidence="1">
    <location>
        <begin position="15"/>
        <end position="63"/>
    </location>
</feature>